<evidence type="ECO:0000256" key="1">
    <source>
        <dbReference type="ARBA" id="ARBA00009986"/>
    </source>
</evidence>
<dbReference type="FunFam" id="3.40.309.10:FF:000009">
    <property type="entry name" value="Aldehyde dehydrogenase A"/>
    <property type="match status" value="1"/>
</dbReference>
<keyword evidence="2" id="KW-0521">NADP</keyword>
<evidence type="ECO:0000256" key="3">
    <source>
        <dbReference type="ARBA" id="ARBA00023002"/>
    </source>
</evidence>
<feature type="active site" evidence="4">
    <location>
        <position position="230"/>
    </location>
</feature>
<dbReference type="InterPro" id="IPR016162">
    <property type="entry name" value="Ald_DH_N"/>
</dbReference>
<dbReference type="EMBL" id="BMDC01000003">
    <property type="protein sequence ID" value="GGH64488.1"/>
    <property type="molecule type" value="Genomic_DNA"/>
</dbReference>
<dbReference type="Gene3D" id="3.40.605.10">
    <property type="entry name" value="Aldehyde Dehydrogenase, Chain A, domain 1"/>
    <property type="match status" value="1"/>
</dbReference>
<keyword evidence="8" id="KW-1185">Reference proteome</keyword>
<dbReference type="InterPro" id="IPR015590">
    <property type="entry name" value="Aldehyde_DH_dom"/>
</dbReference>
<evidence type="ECO:0000256" key="5">
    <source>
        <dbReference type="RuleBase" id="RU003345"/>
    </source>
</evidence>
<dbReference type="Pfam" id="PF00171">
    <property type="entry name" value="Aldedh"/>
    <property type="match status" value="1"/>
</dbReference>
<sequence length="461" mass="50707">MSTYALTNANTGKVEETFDSIKTEEIPHIIETAHEAYTEWKETSLAERAEILNKFADIVDQNADELADIIGREMGKPLAQGKAEATKVAKTARWFAENSAEFLAPTRLPASGAEETYVRHDPLGVLFGVMPWNFPYNQIARFVLPNLMVGNAILMKQASICPVSSQRFQTMLEEAGLPAGVYTNLYLNSEDAEKVIEDFRVKGISLTGSEAAGASVAGHAAKHLKRSVLELGGNDPFVVLDTSDVKALAQQAVTYRISNAGQVCTSPKRMIVLEEYYDDFVTAAREALENVTVGDYDDPTTDMGPLSSESARDEAVERVQQAVDEDGATLHFGGRKLNRPGWFMSPALITDLDIDSKSAAQELFGPVVMVFKAKDEEEALELANKTEYGLMSSVWSEDLEKAQKFAARVEAGMTMINSHMESDPAFPFGGINKSGYGRENAQWALRGFTNEHLVRVHKQEF</sequence>
<evidence type="ECO:0000259" key="6">
    <source>
        <dbReference type="Pfam" id="PF00171"/>
    </source>
</evidence>
<dbReference type="CDD" id="cd07100">
    <property type="entry name" value="ALDH_SSADH1_GabD1"/>
    <property type="match status" value="1"/>
</dbReference>
<dbReference type="RefSeq" id="WP_188359933.1">
    <property type="nucleotide sequence ID" value="NZ_BMDC01000003.1"/>
</dbReference>
<accession>A0A917IUP8</accession>
<dbReference type="InterPro" id="IPR016161">
    <property type="entry name" value="Ald_DH/histidinol_DH"/>
</dbReference>
<dbReference type="AlphaFoldDB" id="A0A917IUP8"/>
<dbReference type="GO" id="GO:0004030">
    <property type="term" value="F:aldehyde dehydrogenase [NAD(P)+] activity"/>
    <property type="evidence" value="ECO:0007669"/>
    <property type="project" value="InterPro"/>
</dbReference>
<organism evidence="7 8">
    <name type="scientific">Rothia aerolata</name>
    <dbReference type="NCBI Taxonomy" id="1812262"/>
    <lineage>
        <taxon>Bacteria</taxon>
        <taxon>Bacillati</taxon>
        <taxon>Actinomycetota</taxon>
        <taxon>Actinomycetes</taxon>
        <taxon>Micrococcales</taxon>
        <taxon>Micrococcaceae</taxon>
        <taxon>Rothia</taxon>
    </lineage>
</organism>
<comment type="similarity">
    <text evidence="1 5">Belongs to the aldehyde dehydrogenase family.</text>
</comment>
<name>A0A917IUP8_9MICC</name>
<dbReference type="PROSITE" id="PS00687">
    <property type="entry name" value="ALDEHYDE_DEHYDR_GLU"/>
    <property type="match status" value="1"/>
</dbReference>
<dbReference type="InterPro" id="IPR047110">
    <property type="entry name" value="GABD/Sad-like"/>
</dbReference>
<dbReference type="FunFam" id="3.40.605.10:FF:000012">
    <property type="entry name" value="NAD-dependent succinate-semialdehyde dehydrogenase"/>
    <property type="match status" value="1"/>
</dbReference>
<dbReference type="Proteomes" id="UP000600171">
    <property type="component" value="Unassembled WGS sequence"/>
</dbReference>
<gene>
    <name evidence="7" type="primary">ssdA</name>
    <name evidence="7" type="ORF">GCM10007359_16830</name>
</gene>
<feature type="domain" description="Aldehyde dehydrogenase" evidence="6">
    <location>
        <begin position="4"/>
        <end position="451"/>
    </location>
</feature>
<evidence type="ECO:0000313" key="8">
    <source>
        <dbReference type="Proteomes" id="UP000600171"/>
    </source>
</evidence>
<keyword evidence="3 5" id="KW-0560">Oxidoreductase</keyword>
<dbReference type="InterPro" id="IPR029510">
    <property type="entry name" value="Ald_DH_CS_GLU"/>
</dbReference>
<dbReference type="InterPro" id="IPR044148">
    <property type="entry name" value="ALDH_GabD1-like"/>
</dbReference>
<evidence type="ECO:0000256" key="2">
    <source>
        <dbReference type="ARBA" id="ARBA00022857"/>
    </source>
</evidence>
<protein>
    <submittedName>
        <fullName evidence="7">Succinate-semialdehyde dehydrogenase [NADP(+)]</fullName>
    </submittedName>
</protein>
<reference evidence="7 8" key="1">
    <citation type="journal article" date="2014" name="Int. J. Syst. Evol. Microbiol.">
        <title>Complete genome sequence of Corynebacterium casei LMG S-19264T (=DSM 44701T), isolated from a smear-ripened cheese.</title>
        <authorList>
            <consortium name="US DOE Joint Genome Institute (JGI-PGF)"/>
            <person name="Walter F."/>
            <person name="Albersmeier A."/>
            <person name="Kalinowski J."/>
            <person name="Ruckert C."/>
        </authorList>
    </citation>
    <scope>NUCLEOTIDE SEQUENCE [LARGE SCALE GENOMIC DNA]</scope>
    <source>
        <strain evidence="7 8">CCM 8669</strain>
    </source>
</reference>
<evidence type="ECO:0000313" key="7">
    <source>
        <dbReference type="EMBL" id="GGH64488.1"/>
    </source>
</evidence>
<dbReference type="SUPFAM" id="SSF53720">
    <property type="entry name" value="ALDH-like"/>
    <property type="match status" value="1"/>
</dbReference>
<dbReference type="GO" id="GO:0004777">
    <property type="term" value="F:succinate-semialdehyde dehydrogenase (NAD+) activity"/>
    <property type="evidence" value="ECO:0007669"/>
    <property type="project" value="TreeGrafter"/>
</dbReference>
<dbReference type="InterPro" id="IPR016163">
    <property type="entry name" value="Ald_DH_C"/>
</dbReference>
<comment type="caution">
    <text evidence="7">The sequence shown here is derived from an EMBL/GenBank/DDBJ whole genome shotgun (WGS) entry which is preliminary data.</text>
</comment>
<dbReference type="PANTHER" id="PTHR43217:SF2">
    <property type="entry name" value="SUCCINATE-SEMIALDEHYDE DEHYDROGENASE [NADP(+)]"/>
    <property type="match status" value="1"/>
</dbReference>
<dbReference type="PANTHER" id="PTHR43217">
    <property type="entry name" value="SUCCINATE SEMIALDEHYDE DEHYDROGENASE [NAD(P)+] SAD"/>
    <property type="match status" value="1"/>
</dbReference>
<proteinExistence type="inferred from homology"/>
<dbReference type="Gene3D" id="3.40.309.10">
    <property type="entry name" value="Aldehyde Dehydrogenase, Chain A, domain 2"/>
    <property type="match status" value="1"/>
</dbReference>
<evidence type="ECO:0000256" key="4">
    <source>
        <dbReference type="PROSITE-ProRule" id="PRU10007"/>
    </source>
</evidence>